<evidence type="ECO:0000313" key="1">
    <source>
        <dbReference type="EMBL" id="CAG8597239.1"/>
    </source>
</evidence>
<sequence length="327" mass="38420">MSLINISKKSSKKSINPDTRFRKFNFTLYEKLETFHDHVKKIFNKKTCPFKILQFQFEQNHNASEPGRYHAQGFAKLREGTQQRVGEYNSETKKGSGLKMIFEANVHFEFANGTDEECLAYTSKDYDRCKLPEHNPNPKKGLKCKCDFKDLSKLCSYCNENCERPFARIDKDSTIAGPFLFIFDESKFEKEKPNFYKEAIVKVLKGEDVDEGHTINGLRDIAKSQKKKIINPLRNINRYWEPCVFYVYGDNGTGKSDFFSELFPGCYERDDMKQWEKYNNDEFDYNRDIAILIDNFYGGMSWTNLLKLTDRKHCRFDVKYDKTEIVG</sequence>
<accession>A0ACA9MM47</accession>
<protein>
    <submittedName>
        <fullName evidence="1">11238_t:CDS:1</fullName>
    </submittedName>
</protein>
<feature type="non-terminal residue" evidence="1">
    <location>
        <position position="327"/>
    </location>
</feature>
<name>A0ACA9MM47_9GLOM</name>
<keyword evidence="2" id="KW-1185">Reference proteome</keyword>
<dbReference type="Proteomes" id="UP000789860">
    <property type="component" value="Unassembled WGS sequence"/>
</dbReference>
<evidence type="ECO:0000313" key="2">
    <source>
        <dbReference type="Proteomes" id="UP000789860"/>
    </source>
</evidence>
<gene>
    <name evidence="1" type="ORF">SCALOS_LOCUS6797</name>
</gene>
<organism evidence="1 2">
    <name type="scientific">Scutellospora calospora</name>
    <dbReference type="NCBI Taxonomy" id="85575"/>
    <lineage>
        <taxon>Eukaryota</taxon>
        <taxon>Fungi</taxon>
        <taxon>Fungi incertae sedis</taxon>
        <taxon>Mucoromycota</taxon>
        <taxon>Glomeromycotina</taxon>
        <taxon>Glomeromycetes</taxon>
        <taxon>Diversisporales</taxon>
        <taxon>Gigasporaceae</taxon>
        <taxon>Scutellospora</taxon>
    </lineage>
</organism>
<reference evidence="1" key="1">
    <citation type="submission" date="2021-06" db="EMBL/GenBank/DDBJ databases">
        <authorList>
            <person name="Kallberg Y."/>
            <person name="Tangrot J."/>
            <person name="Rosling A."/>
        </authorList>
    </citation>
    <scope>NUCLEOTIDE SEQUENCE</scope>
    <source>
        <strain evidence="1">AU212A</strain>
    </source>
</reference>
<dbReference type="EMBL" id="CAJVPM010013801">
    <property type="protein sequence ID" value="CAG8597239.1"/>
    <property type="molecule type" value="Genomic_DNA"/>
</dbReference>
<comment type="caution">
    <text evidence="1">The sequence shown here is derived from an EMBL/GenBank/DDBJ whole genome shotgun (WGS) entry which is preliminary data.</text>
</comment>
<proteinExistence type="predicted"/>